<name>A0A1L3GLT6_9BACT</name>
<dbReference type="GO" id="GO:0009102">
    <property type="term" value="P:biotin biosynthetic process"/>
    <property type="evidence" value="ECO:0007669"/>
    <property type="project" value="UniProtKB-UniRule"/>
</dbReference>
<dbReference type="KEGG" id="pef:A7E78_02770"/>
<feature type="domain" description="Methyltransferase type 11" evidence="9">
    <location>
        <begin position="50"/>
        <end position="143"/>
    </location>
</feature>
<organism evidence="10 11">
    <name type="scientific">Syntrophotalea acetylenivorans</name>
    <dbReference type="NCBI Taxonomy" id="1842532"/>
    <lineage>
        <taxon>Bacteria</taxon>
        <taxon>Pseudomonadati</taxon>
        <taxon>Thermodesulfobacteriota</taxon>
        <taxon>Desulfuromonadia</taxon>
        <taxon>Desulfuromonadales</taxon>
        <taxon>Syntrophotaleaceae</taxon>
        <taxon>Syntrophotalea</taxon>
    </lineage>
</organism>
<dbReference type="Gene3D" id="3.40.50.150">
    <property type="entry name" value="Vaccinia Virus protein VP39"/>
    <property type="match status" value="1"/>
</dbReference>
<dbReference type="SUPFAM" id="SSF53335">
    <property type="entry name" value="S-adenosyl-L-methionine-dependent methyltransferases"/>
    <property type="match status" value="1"/>
</dbReference>
<keyword evidence="11" id="KW-1185">Reference proteome</keyword>
<evidence type="ECO:0000256" key="7">
    <source>
        <dbReference type="ARBA" id="ARBA00022756"/>
    </source>
</evidence>
<evidence type="ECO:0000259" key="9">
    <source>
        <dbReference type="Pfam" id="PF08241"/>
    </source>
</evidence>
<evidence type="ECO:0000256" key="4">
    <source>
        <dbReference type="ARBA" id="ARBA00022603"/>
    </source>
</evidence>
<comment type="similarity">
    <text evidence="8">Belongs to the methyltransferase superfamily.</text>
</comment>
<keyword evidence="5 8" id="KW-0808">Transferase</keyword>
<dbReference type="OrthoDB" id="9786194at2"/>
<evidence type="ECO:0000256" key="1">
    <source>
        <dbReference type="ARBA" id="ARBA00000852"/>
    </source>
</evidence>
<dbReference type="GO" id="GO:0032259">
    <property type="term" value="P:methylation"/>
    <property type="evidence" value="ECO:0007669"/>
    <property type="project" value="UniProtKB-KW"/>
</dbReference>
<evidence type="ECO:0000256" key="8">
    <source>
        <dbReference type="HAMAP-Rule" id="MF_00835"/>
    </source>
</evidence>
<accession>A0A1L3GLT6</accession>
<dbReference type="EC" id="2.1.1.197" evidence="3 8"/>
<evidence type="ECO:0000256" key="6">
    <source>
        <dbReference type="ARBA" id="ARBA00022691"/>
    </source>
</evidence>
<evidence type="ECO:0000256" key="5">
    <source>
        <dbReference type="ARBA" id="ARBA00022679"/>
    </source>
</evidence>
<dbReference type="Proteomes" id="UP000182517">
    <property type="component" value="Chromosome"/>
</dbReference>
<evidence type="ECO:0000256" key="2">
    <source>
        <dbReference type="ARBA" id="ARBA00004746"/>
    </source>
</evidence>
<reference evidence="10 11" key="1">
    <citation type="journal article" date="2017" name="Genome Announc.">
        <title>Complete Genome Sequences of Two Acetylene-Fermenting Pelobacter acetylenicus Strains.</title>
        <authorList>
            <person name="Sutton J.M."/>
            <person name="Baesman S.M."/>
            <person name="Fierst J.L."/>
            <person name="Poret-Peterson A.T."/>
            <person name="Oremland R.S."/>
            <person name="Dunlap D.S."/>
            <person name="Akob D.M."/>
        </authorList>
    </citation>
    <scope>NUCLEOTIDE SEQUENCE [LARGE SCALE GENOMIC DNA]</scope>
    <source>
        <strain evidence="10 11">SFB93</strain>
    </source>
</reference>
<comment type="function">
    <text evidence="8">Converts the free carboxyl group of a malonyl-thioester to its methyl ester by transfer of a methyl group from S-adenosyl-L-methionine (SAM). It allows to synthesize pimeloyl-ACP via the fatty acid synthetic pathway.</text>
</comment>
<comment type="pathway">
    <text evidence="2 8">Cofactor biosynthesis; biotin biosynthesis.</text>
</comment>
<evidence type="ECO:0000313" key="10">
    <source>
        <dbReference type="EMBL" id="APG26855.1"/>
    </source>
</evidence>
<keyword evidence="4 8" id="KW-0489">Methyltransferase</keyword>
<dbReference type="AlphaFoldDB" id="A0A1L3GLT6"/>
<dbReference type="EMBL" id="CP015519">
    <property type="protein sequence ID" value="APG26855.1"/>
    <property type="molecule type" value="Genomic_DNA"/>
</dbReference>
<proteinExistence type="inferred from homology"/>
<keyword evidence="7 8" id="KW-0093">Biotin biosynthesis</keyword>
<dbReference type="PANTHER" id="PTHR13090">
    <property type="entry name" value="ARGININE-HYDROXYLASE NDUFAF5, MITOCHONDRIAL"/>
    <property type="match status" value="1"/>
</dbReference>
<dbReference type="CDD" id="cd02440">
    <property type="entry name" value="AdoMet_MTases"/>
    <property type="match status" value="1"/>
</dbReference>
<dbReference type="GO" id="GO:0010340">
    <property type="term" value="F:carboxyl-O-methyltransferase activity"/>
    <property type="evidence" value="ECO:0007669"/>
    <property type="project" value="UniProtKB-UniRule"/>
</dbReference>
<dbReference type="InterPro" id="IPR050602">
    <property type="entry name" value="Malonyl-ACP_OMT"/>
</dbReference>
<evidence type="ECO:0000313" key="11">
    <source>
        <dbReference type="Proteomes" id="UP000182517"/>
    </source>
</evidence>
<dbReference type="InterPro" id="IPR011814">
    <property type="entry name" value="BioC"/>
</dbReference>
<dbReference type="HAMAP" id="MF_00835">
    <property type="entry name" value="BioC"/>
    <property type="match status" value="1"/>
</dbReference>
<dbReference type="InterPro" id="IPR029063">
    <property type="entry name" value="SAM-dependent_MTases_sf"/>
</dbReference>
<dbReference type="NCBIfam" id="TIGR02072">
    <property type="entry name" value="BioC"/>
    <property type="match status" value="1"/>
</dbReference>
<keyword evidence="6 8" id="KW-0949">S-adenosyl-L-methionine</keyword>
<dbReference type="GO" id="GO:0102130">
    <property type="term" value="F:malonyl-CoA methyltransferase activity"/>
    <property type="evidence" value="ECO:0007669"/>
    <property type="project" value="UniProtKB-EC"/>
</dbReference>
<dbReference type="PANTHER" id="PTHR13090:SF1">
    <property type="entry name" value="ARGININE-HYDROXYLASE NDUFAF5, MITOCHONDRIAL"/>
    <property type="match status" value="1"/>
</dbReference>
<gene>
    <name evidence="8" type="primary">bioC</name>
    <name evidence="10" type="ORF">A7E78_02770</name>
</gene>
<comment type="catalytic activity">
    <reaction evidence="1 8">
        <text>malonyl-[ACP] + S-adenosyl-L-methionine = malonyl-[ACP] methyl ester + S-adenosyl-L-homocysteine</text>
        <dbReference type="Rhea" id="RHEA:17105"/>
        <dbReference type="Rhea" id="RHEA-COMP:9623"/>
        <dbReference type="Rhea" id="RHEA-COMP:9954"/>
        <dbReference type="ChEBI" id="CHEBI:57856"/>
        <dbReference type="ChEBI" id="CHEBI:59789"/>
        <dbReference type="ChEBI" id="CHEBI:78449"/>
        <dbReference type="ChEBI" id="CHEBI:78845"/>
        <dbReference type="EC" id="2.1.1.197"/>
    </reaction>
</comment>
<evidence type="ECO:0000256" key="3">
    <source>
        <dbReference type="ARBA" id="ARBA00012327"/>
    </source>
</evidence>
<dbReference type="STRING" id="1842532.A7E78_02770"/>
<dbReference type="UniPathway" id="UPA00078"/>
<dbReference type="GO" id="GO:0008757">
    <property type="term" value="F:S-adenosylmethionine-dependent methyltransferase activity"/>
    <property type="evidence" value="ECO:0007669"/>
    <property type="project" value="InterPro"/>
</dbReference>
<sequence length="269" mass="29563">MIAAVDSRRLRRNFSTSADSYDHHAQVQKQVVANLLNFIAPSCPEQGTFLDVGCGTGTLSYELCRIHPQLQPVLSDIAHGMTLQGRSRLSKALAVDAAAEALPFADYSLDMVCSSSVYQWVLDLPGAFAESARILHEGGLFAFALFGKNTLRELKTAYREAARIHGGETGHLHELPDMATVEQALNAAGFVQIELQRQELVEYHRDVTDLLRSLKRIGAGNASSRAPRGLASRSQLQKMTAIYRQRYGKNDQIPASYEVLFGMATAPTR</sequence>
<protein>
    <recommendedName>
        <fullName evidence="3 8">Malonyl-[acyl-carrier protein] O-methyltransferase</fullName>
        <shortName evidence="8">Malonyl-ACP O-methyltransferase</shortName>
        <ecNumber evidence="3 8">2.1.1.197</ecNumber>
    </recommendedName>
    <alternativeName>
        <fullName evidence="8">Biotin synthesis protein BioC</fullName>
    </alternativeName>
</protein>
<dbReference type="RefSeq" id="WP_072282816.1">
    <property type="nucleotide sequence ID" value="NZ_CP015519.1"/>
</dbReference>
<dbReference type="Pfam" id="PF08241">
    <property type="entry name" value="Methyltransf_11"/>
    <property type="match status" value="1"/>
</dbReference>
<dbReference type="InterPro" id="IPR013216">
    <property type="entry name" value="Methyltransf_11"/>
</dbReference>